<name>A0A0F9JTX8_9ZZZZ</name>
<evidence type="ECO:0000313" key="1">
    <source>
        <dbReference type="EMBL" id="KKM65931.1"/>
    </source>
</evidence>
<gene>
    <name evidence="1" type="ORF">LCGC14_1486330</name>
</gene>
<dbReference type="EMBL" id="LAZR01010634">
    <property type="protein sequence ID" value="KKM65931.1"/>
    <property type="molecule type" value="Genomic_DNA"/>
</dbReference>
<sequence length="493" mass="54085">MPRVRNIGGIGAGPIPVYVWIPPTFSPIHKVEILSGTTTTDITDIMIRGEFIDGVTETIGSFSFQIDNSAETYTNLFNTYDQVKLYYDYGTTASTQRFTGLIERVSKKEHTLILSGRGTAAKFSGKNVTYAATNTARSTILSEIIAKYFSSELTTNNLETDSGTATVSYSDKPWQEVVEELCQASGFDAYVDKDSDFNYFEAGSRLNITEAAVHEFNLISVGDFSPDASNIFNKVKVYGKEIGGFPILATASDTSSQSTYGVKELRIDDSNIITFDQAQVRADYELSLLKDPPTVGEVTSLSLPTILPGERIRISDPQNGLNPQYYPIQKFMHTFSNDAPPMTTLTIKKERNTIPNILKKRIKFESDITVSNNPNELDYSYIEDFETSSGTLTKVLFRNGTLISDGTGTGTWNSGAIILQVIPTTFSLSILDTADSKSIIVKISFDGGITFKPLITNGIGQDITFSTNTKSIIIEITLISSIAEVSTLGILYK</sequence>
<proteinExistence type="predicted"/>
<evidence type="ECO:0008006" key="2">
    <source>
        <dbReference type="Google" id="ProtNLM"/>
    </source>
</evidence>
<reference evidence="1" key="1">
    <citation type="journal article" date="2015" name="Nature">
        <title>Complex archaea that bridge the gap between prokaryotes and eukaryotes.</title>
        <authorList>
            <person name="Spang A."/>
            <person name="Saw J.H."/>
            <person name="Jorgensen S.L."/>
            <person name="Zaremba-Niedzwiedzka K."/>
            <person name="Martijn J."/>
            <person name="Lind A.E."/>
            <person name="van Eijk R."/>
            <person name="Schleper C."/>
            <person name="Guy L."/>
            <person name="Ettema T.J."/>
        </authorList>
    </citation>
    <scope>NUCLEOTIDE SEQUENCE</scope>
</reference>
<comment type="caution">
    <text evidence="1">The sequence shown here is derived from an EMBL/GenBank/DDBJ whole genome shotgun (WGS) entry which is preliminary data.</text>
</comment>
<dbReference type="AlphaFoldDB" id="A0A0F9JTX8"/>
<protein>
    <recommendedName>
        <fullName evidence="2">Tip attachment protein J domain-containing protein</fullName>
    </recommendedName>
</protein>
<accession>A0A0F9JTX8</accession>
<organism evidence="1">
    <name type="scientific">marine sediment metagenome</name>
    <dbReference type="NCBI Taxonomy" id="412755"/>
    <lineage>
        <taxon>unclassified sequences</taxon>
        <taxon>metagenomes</taxon>
        <taxon>ecological metagenomes</taxon>
    </lineage>
</organism>
<dbReference type="SUPFAM" id="SSF69279">
    <property type="entry name" value="Phage tail proteins"/>
    <property type="match status" value="1"/>
</dbReference>